<dbReference type="Pfam" id="PF17171">
    <property type="entry name" value="GST_C_6"/>
    <property type="match status" value="1"/>
</dbReference>
<dbReference type="PANTHER" id="PTHR12289">
    <property type="entry name" value="METAXIN RELATED"/>
    <property type="match status" value="1"/>
</dbReference>
<dbReference type="CDD" id="cd03054">
    <property type="entry name" value="GST_N_Metaxin"/>
    <property type="match status" value="1"/>
</dbReference>
<evidence type="ECO:0000256" key="1">
    <source>
        <dbReference type="ARBA" id="ARBA00004294"/>
    </source>
</evidence>
<evidence type="ECO:0000313" key="11">
    <source>
        <dbReference type="Proteomes" id="UP000242287"/>
    </source>
</evidence>
<keyword evidence="2" id="KW-0813">Transport</keyword>
<feature type="region of interest" description="Disordered" evidence="7">
    <location>
        <begin position="356"/>
        <end position="385"/>
    </location>
</feature>
<dbReference type="GO" id="GO:0001401">
    <property type="term" value="C:SAM complex"/>
    <property type="evidence" value="ECO:0007669"/>
    <property type="project" value="InterPro"/>
</dbReference>
<feature type="domain" description="Metaxin glutathione S-transferase" evidence="9">
    <location>
        <begin position="216"/>
        <end position="276"/>
    </location>
</feature>
<keyword evidence="3" id="KW-1000">Mitochondrion outer membrane</keyword>
<keyword evidence="6" id="KW-0472">Membrane</keyword>
<reference evidence="10 11" key="1">
    <citation type="submission" date="2014-02" db="EMBL/GenBank/DDBJ databases">
        <title>Transposable element dynamics among asymbiotic and ectomycorrhizal Amanita fungi.</title>
        <authorList>
            <consortium name="DOE Joint Genome Institute"/>
            <person name="Hess J."/>
            <person name="Skrede I."/>
            <person name="Wolfe B."/>
            <person name="LaButti K."/>
            <person name="Ohm R.A."/>
            <person name="Grigoriev I.V."/>
            <person name="Pringle A."/>
        </authorList>
    </citation>
    <scope>NUCLEOTIDE SEQUENCE [LARGE SCALE GENOMIC DNA]</scope>
    <source>
        <strain evidence="10 11">SKay4041</strain>
    </source>
</reference>
<keyword evidence="5" id="KW-0496">Mitochondrion</keyword>
<gene>
    <name evidence="10" type="ORF">AMATHDRAFT_135934</name>
</gene>
<dbReference type="GO" id="GO:0015031">
    <property type="term" value="P:protein transport"/>
    <property type="evidence" value="ECO:0007669"/>
    <property type="project" value="UniProtKB-KW"/>
</dbReference>
<dbReference type="OrthoDB" id="5835136at2759"/>
<keyword evidence="4" id="KW-0653">Protein transport</keyword>
<evidence type="ECO:0000256" key="2">
    <source>
        <dbReference type="ARBA" id="ARBA00022448"/>
    </source>
</evidence>
<sequence length="385" mass="43493">MTQTQADQVLLYIRPGSWDLPSIDPSCLAAVIYLQLTIPGNFSIFECSSPDLSPTGQLPTLIHDHHSVALLLPIIKYISGLDKRRNTGFANTDLDHGMCMVERSKQTAWFAHAETHLGNLVYYMQYSLHSNWVGMTYPAIALMLNVTQRYYIPHKIRDMYKPRLDAAGLWSLPEVETESKKPFRDITPVNEKAANTNVFLRAFEKEKAIDKAKLIFDMYSRILNNPYFLGRDSPSTLDVVVSAHILLLSRPPYPNPIIQQLLLDHYAPLITHAQQIFTQTLGISAPTIHKVTPPRVPWRNLLPSLPVSSKNHTRSADEKRYDRIRWSFFGLVAGCMATYLAIVGRNVEIKIVTIDNSKGQSEEEMEEEDAGDEAGVRAEEGETTQ</sequence>
<evidence type="ECO:0000256" key="7">
    <source>
        <dbReference type="SAM" id="MobiDB-lite"/>
    </source>
</evidence>
<evidence type="ECO:0008006" key="12">
    <source>
        <dbReference type="Google" id="ProtNLM"/>
    </source>
</evidence>
<evidence type="ECO:0000256" key="3">
    <source>
        <dbReference type="ARBA" id="ARBA00022787"/>
    </source>
</evidence>
<evidence type="ECO:0000256" key="5">
    <source>
        <dbReference type="ARBA" id="ARBA00023128"/>
    </source>
</evidence>
<evidence type="ECO:0000256" key="6">
    <source>
        <dbReference type="ARBA" id="ARBA00023136"/>
    </source>
</evidence>
<dbReference type="InterPro" id="IPR050931">
    <property type="entry name" value="Mito_Protein_Transport_Metaxin"/>
</dbReference>
<organism evidence="10 11">
    <name type="scientific">Amanita thiersii Skay4041</name>
    <dbReference type="NCBI Taxonomy" id="703135"/>
    <lineage>
        <taxon>Eukaryota</taxon>
        <taxon>Fungi</taxon>
        <taxon>Dikarya</taxon>
        <taxon>Basidiomycota</taxon>
        <taxon>Agaricomycotina</taxon>
        <taxon>Agaricomycetes</taxon>
        <taxon>Agaricomycetidae</taxon>
        <taxon>Agaricales</taxon>
        <taxon>Pluteineae</taxon>
        <taxon>Amanitaceae</taxon>
        <taxon>Amanita</taxon>
    </lineage>
</organism>
<name>A0A2A9P0Z9_9AGAR</name>
<evidence type="ECO:0000256" key="4">
    <source>
        <dbReference type="ARBA" id="ARBA00022927"/>
    </source>
</evidence>
<protein>
    <recommendedName>
        <fullName evidence="12">Mitochondrial outer membrane transport complex Sam37/metaxin N-terminal domain-containing protein</fullName>
    </recommendedName>
</protein>
<dbReference type="EMBL" id="KZ301970">
    <property type="protein sequence ID" value="PFH54213.1"/>
    <property type="molecule type" value="Genomic_DNA"/>
</dbReference>
<dbReference type="AlphaFoldDB" id="A0A2A9P0Z9"/>
<feature type="domain" description="Mitochondrial outer membrane transport complex Sam37/metaxin N-terminal" evidence="8">
    <location>
        <begin position="27"/>
        <end position="157"/>
    </location>
</feature>
<feature type="compositionally biased region" description="Basic and acidic residues" evidence="7">
    <location>
        <begin position="374"/>
        <end position="385"/>
    </location>
</feature>
<comment type="subcellular location">
    <subcellularLocation>
        <location evidence="1">Mitochondrion outer membrane</location>
    </subcellularLocation>
</comment>
<dbReference type="InterPro" id="IPR033468">
    <property type="entry name" value="Metaxin_GST"/>
</dbReference>
<dbReference type="GO" id="GO:0007005">
    <property type="term" value="P:mitochondrion organization"/>
    <property type="evidence" value="ECO:0007669"/>
    <property type="project" value="TreeGrafter"/>
</dbReference>
<dbReference type="PANTHER" id="PTHR12289:SF41">
    <property type="entry name" value="FAILED AXON CONNECTIONS-RELATED"/>
    <property type="match status" value="1"/>
</dbReference>
<evidence type="ECO:0000259" key="9">
    <source>
        <dbReference type="Pfam" id="PF17171"/>
    </source>
</evidence>
<accession>A0A2A9P0Z9</accession>
<dbReference type="InterPro" id="IPR019564">
    <property type="entry name" value="Sam37/metaxin_N"/>
</dbReference>
<evidence type="ECO:0000313" key="10">
    <source>
        <dbReference type="EMBL" id="PFH54213.1"/>
    </source>
</evidence>
<keyword evidence="11" id="KW-1185">Reference proteome</keyword>
<feature type="compositionally biased region" description="Acidic residues" evidence="7">
    <location>
        <begin position="362"/>
        <end position="372"/>
    </location>
</feature>
<evidence type="ECO:0000259" key="8">
    <source>
        <dbReference type="Pfam" id="PF10568"/>
    </source>
</evidence>
<dbReference type="Proteomes" id="UP000242287">
    <property type="component" value="Unassembled WGS sequence"/>
</dbReference>
<dbReference type="STRING" id="703135.A0A2A9P0Z9"/>
<proteinExistence type="predicted"/>
<dbReference type="Pfam" id="PF10568">
    <property type="entry name" value="Tom37"/>
    <property type="match status" value="1"/>
</dbReference>